<dbReference type="Gene3D" id="3.90.1310.10">
    <property type="entry name" value="Penicillin-binding protein 2a (Domain 2)"/>
    <property type="match status" value="1"/>
</dbReference>
<comment type="caution">
    <text evidence="12">The sequence shown here is derived from an EMBL/GenBank/DDBJ whole genome shotgun (WGS) entry which is preliminary data.</text>
</comment>
<dbReference type="InterPro" id="IPR050515">
    <property type="entry name" value="Beta-lactam/transpept"/>
</dbReference>
<proteinExistence type="inferred from homology"/>
<keyword evidence="8 10" id="KW-0472">Membrane</keyword>
<comment type="catalytic activity">
    <reaction evidence="1">
        <text>a beta-lactam + H2O = a substituted beta-amino acid</text>
        <dbReference type="Rhea" id="RHEA:20401"/>
        <dbReference type="ChEBI" id="CHEBI:15377"/>
        <dbReference type="ChEBI" id="CHEBI:35627"/>
        <dbReference type="ChEBI" id="CHEBI:140347"/>
        <dbReference type="EC" id="3.5.2.6"/>
    </reaction>
</comment>
<evidence type="ECO:0000313" key="12">
    <source>
        <dbReference type="EMBL" id="MFM1525002.1"/>
    </source>
</evidence>
<dbReference type="InterPro" id="IPR001460">
    <property type="entry name" value="PCN-bd_Tpept"/>
</dbReference>
<dbReference type="SMART" id="SM00740">
    <property type="entry name" value="PASTA"/>
    <property type="match status" value="2"/>
</dbReference>
<comment type="similarity">
    <text evidence="4">Belongs to the class-D beta-lactamase family.</text>
</comment>
<dbReference type="InterPro" id="IPR005543">
    <property type="entry name" value="PASTA_dom"/>
</dbReference>
<dbReference type="InterPro" id="IPR012338">
    <property type="entry name" value="Beta-lactam/transpept-like"/>
</dbReference>
<evidence type="ECO:0000259" key="11">
    <source>
        <dbReference type="PROSITE" id="PS51178"/>
    </source>
</evidence>
<dbReference type="EMBL" id="JBFNFH010000009">
    <property type="protein sequence ID" value="MFM1525002.1"/>
    <property type="molecule type" value="Genomic_DNA"/>
</dbReference>
<keyword evidence="9" id="KW-0046">Antibiotic resistance</keyword>
<dbReference type="InterPro" id="IPR036138">
    <property type="entry name" value="PBP_dimer_sf"/>
</dbReference>
<evidence type="ECO:0000256" key="3">
    <source>
        <dbReference type="ARBA" id="ARBA00007171"/>
    </source>
</evidence>
<evidence type="ECO:0000256" key="9">
    <source>
        <dbReference type="ARBA" id="ARBA00023251"/>
    </source>
</evidence>
<dbReference type="InterPro" id="IPR005311">
    <property type="entry name" value="PBP_dimer"/>
</dbReference>
<keyword evidence="10" id="KW-1133">Transmembrane helix</keyword>
<reference evidence="12 13" key="1">
    <citation type="journal article" date="2024" name="Front. Microbiol.">
        <title>Pangenomic and biochemical analyses of Helcococcus ovis reveal widespread tetracycline resistance and a novel bacterial species, Helcococcus bovis.</title>
        <authorList>
            <person name="Cunha F."/>
            <person name="Zhai Y."/>
            <person name="Casaro S."/>
            <person name="Jones K.L."/>
            <person name="Hernandez M."/>
            <person name="Bisinotto R.S."/>
            <person name="Kariyawasam S."/>
            <person name="Brown M.B."/>
            <person name="Phillips A."/>
            <person name="Jeong K.C."/>
            <person name="Galvao K.N."/>
        </authorList>
    </citation>
    <scope>NUCLEOTIDE SEQUENCE [LARGE SCALE GENOMIC DNA]</scope>
    <source>
        <strain evidence="12 13">KG197</strain>
    </source>
</reference>
<protein>
    <recommendedName>
        <fullName evidence="5">beta-lactamase</fullName>
        <ecNumber evidence="5">3.5.2.6</ecNumber>
    </recommendedName>
</protein>
<evidence type="ECO:0000256" key="8">
    <source>
        <dbReference type="ARBA" id="ARBA00023136"/>
    </source>
</evidence>
<accession>A0ABW9F6T2</accession>
<feature type="domain" description="PASTA" evidence="11">
    <location>
        <begin position="633"/>
        <end position="696"/>
    </location>
</feature>
<dbReference type="Gene3D" id="3.40.710.10">
    <property type="entry name" value="DD-peptidase/beta-lactamase superfamily"/>
    <property type="match status" value="1"/>
</dbReference>
<dbReference type="SUPFAM" id="SSF56601">
    <property type="entry name" value="beta-lactamase/transpeptidase-like"/>
    <property type="match status" value="1"/>
</dbReference>
<organism evidence="12 13">
    <name type="scientific">Helcococcus bovis</name>
    <dbReference type="NCBI Taxonomy" id="3153252"/>
    <lineage>
        <taxon>Bacteria</taxon>
        <taxon>Bacillati</taxon>
        <taxon>Bacillota</taxon>
        <taxon>Tissierellia</taxon>
        <taxon>Tissierellales</taxon>
        <taxon>Peptoniphilaceae</taxon>
        <taxon>Helcococcus</taxon>
    </lineage>
</organism>
<dbReference type="Pfam" id="PF03793">
    <property type="entry name" value="PASTA"/>
    <property type="match status" value="2"/>
</dbReference>
<dbReference type="PANTHER" id="PTHR30627:SF6">
    <property type="entry name" value="BETA-LACTAMASE YBXI-RELATED"/>
    <property type="match status" value="1"/>
</dbReference>
<dbReference type="SUPFAM" id="SSF54184">
    <property type="entry name" value="Penicillin-binding protein 2x (pbp-2x), c-terminal domain"/>
    <property type="match status" value="1"/>
</dbReference>
<name>A0ABW9F6T2_9FIRM</name>
<evidence type="ECO:0000256" key="7">
    <source>
        <dbReference type="ARBA" id="ARBA00022801"/>
    </source>
</evidence>
<keyword evidence="10" id="KW-0812">Transmembrane</keyword>
<keyword evidence="7" id="KW-0378">Hydrolase</keyword>
<dbReference type="Pfam" id="PF03717">
    <property type="entry name" value="PBP_dimer"/>
    <property type="match status" value="1"/>
</dbReference>
<dbReference type="Pfam" id="PF00905">
    <property type="entry name" value="Transpeptidase"/>
    <property type="match status" value="1"/>
</dbReference>
<evidence type="ECO:0000313" key="13">
    <source>
        <dbReference type="Proteomes" id="UP001629536"/>
    </source>
</evidence>
<dbReference type="PANTHER" id="PTHR30627">
    <property type="entry name" value="PEPTIDOGLYCAN D,D-TRANSPEPTIDASE"/>
    <property type="match status" value="1"/>
</dbReference>
<keyword evidence="13" id="KW-1185">Reference proteome</keyword>
<evidence type="ECO:0000256" key="10">
    <source>
        <dbReference type="SAM" id="Phobius"/>
    </source>
</evidence>
<dbReference type="PROSITE" id="PS51178">
    <property type="entry name" value="PASTA"/>
    <property type="match status" value="1"/>
</dbReference>
<feature type="transmembrane region" description="Helical" evidence="10">
    <location>
        <begin position="21"/>
        <end position="41"/>
    </location>
</feature>
<evidence type="ECO:0000256" key="1">
    <source>
        <dbReference type="ARBA" id="ARBA00001526"/>
    </source>
</evidence>
<keyword evidence="6" id="KW-0732">Signal</keyword>
<evidence type="ECO:0000256" key="5">
    <source>
        <dbReference type="ARBA" id="ARBA00012865"/>
    </source>
</evidence>
<dbReference type="RefSeq" id="WP_408126609.1">
    <property type="nucleotide sequence ID" value="NZ_JBFNFH010000009.1"/>
</dbReference>
<evidence type="ECO:0000256" key="4">
    <source>
        <dbReference type="ARBA" id="ARBA00007898"/>
    </source>
</evidence>
<evidence type="ECO:0000256" key="6">
    <source>
        <dbReference type="ARBA" id="ARBA00022729"/>
    </source>
</evidence>
<dbReference type="Proteomes" id="UP001629536">
    <property type="component" value="Unassembled WGS sequence"/>
</dbReference>
<dbReference type="EC" id="3.5.2.6" evidence="5"/>
<comment type="subcellular location">
    <subcellularLocation>
        <location evidence="2">Membrane</location>
    </subcellularLocation>
</comment>
<evidence type="ECO:0000256" key="2">
    <source>
        <dbReference type="ARBA" id="ARBA00004370"/>
    </source>
</evidence>
<dbReference type="SUPFAM" id="SSF56519">
    <property type="entry name" value="Penicillin binding protein dimerisation domain"/>
    <property type="match status" value="1"/>
</dbReference>
<gene>
    <name evidence="12" type="ORF">ABGF40_04875</name>
</gene>
<sequence>MKKKANRKKMLKYFENTDIKMYSFLIVLAFFVFLYIIRFYMLQIQDINDYKLKGQNVVKVGNIISPDRGSILDRNGKPIAITQKIDSLYMLPVTTKNKSKEAESIVSDSKKFNSLNSDKQKEIKKLASISVYTSEEIEKISNILGISKTILEDNIKNGREGYIFDGLNKKQKELIEDLDLSYLKIVQIDKRIYPNNDLLSSTIGFTENNAGEYGLEKYYDKILSGEQGYKEFYKALHGTEIPFYSGDALDAKESRNIVTTINLDLQKILYKYTKEAMISTKSLSATAVIMDPNNGEVLAMESFPSFNPNSPRMLNSDIDKLFLSNLDKFKESEYLISRWNNNAVSMRYDPGSVYKVITTAIALDSDNEIKNKIYEDKGYYEIVPGVVIKSWRYWNPHGPQNLRDALKNSSNPVFVQVAQDIGKQRYIDYGQSFRFGKKTGIDLPNEIDGFFPKNANISDVDFGIMSYGHYVNVNPIQLLSSMNTTVNGGKYYKPHLLKKVQDKNNQDIYENKEQYLGKTISESTSNEIKEYLEYTADSYGLNTDKIKFGAKTGTTVKYTEDNIFNHNNDKYESVYVSIFMSYPSNNPKYTLLLVLNEPLTSQLSADTAVPFANKIMQDLVVYDYGDSNKLQKTNSFVKIPDVVGLSFEEASVKLDENNVKSTTKQEIGRFHIIKSQNPPAYGLIKKDEFLSLEFENKIKVPDLIGREVNNIGEFLKLNKINYVINGKGTIIKSQSVKSGDIINEQEIITLETE</sequence>
<comment type="similarity">
    <text evidence="3">Belongs to the transpeptidase family.</text>
</comment>